<dbReference type="GO" id="GO:0005829">
    <property type="term" value="C:cytosol"/>
    <property type="evidence" value="ECO:0007669"/>
    <property type="project" value="TreeGrafter"/>
</dbReference>
<sequence length="172" mass="20074">MRIFVVGYMLAGKSSFGRRLAKRLKYRFVDTDKLIEWTYKLSVDDIFEKYGEEVFRLLEKRILNQTLSMDNVVIATGGGLPCHDDNMNIIRQNGTSIYLKISPKAIISRNNDSHKTRPLLKNLKAEELEEFITNHLDSREKFYSQADFSFNALDLNLEEIVRIISFHSNIFF</sequence>
<reference evidence="8" key="1">
    <citation type="journal article" date="2021" name="PeerJ">
        <title>Extensive microbial diversity within the chicken gut microbiome revealed by metagenomics and culture.</title>
        <authorList>
            <person name="Gilroy R."/>
            <person name="Ravi A."/>
            <person name="Getino M."/>
            <person name="Pursley I."/>
            <person name="Horton D.L."/>
            <person name="Alikhan N.F."/>
            <person name="Baker D."/>
            <person name="Gharbi K."/>
            <person name="Hall N."/>
            <person name="Watson M."/>
            <person name="Adriaenssens E.M."/>
            <person name="Foster-Nyarko E."/>
            <person name="Jarju S."/>
            <person name="Secka A."/>
            <person name="Antonio M."/>
            <person name="Oren A."/>
            <person name="Chaudhuri R.R."/>
            <person name="La Ragione R."/>
            <person name="Hildebrand F."/>
            <person name="Pallen M.J."/>
        </authorList>
    </citation>
    <scope>NUCLEOTIDE SEQUENCE</scope>
    <source>
        <strain evidence="8">Gambia16-930</strain>
    </source>
</reference>
<comment type="subunit">
    <text evidence="7">Monomer.</text>
</comment>
<evidence type="ECO:0000256" key="4">
    <source>
        <dbReference type="ARBA" id="ARBA00022777"/>
    </source>
</evidence>
<feature type="binding site" evidence="7">
    <location>
        <position position="32"/>
    </location>
    <ligand>
        <name>substrate</name>
    </ligand>
</feature>
<evidence type="ECO:0000256" key="2">
    <source>
        <dbReference type="ARBA" id="ARBA00022679"/>
    </source>
</evidence>
<keyword evidence="7" id="KW-0479">Metal-binding</keyword>
<evidence type="ECO:0000256" key="6">
    <source>
        <dbReference type="ARBA" id="ARBA00023141"/>
    </source>
</evidence>
<dbReference type="CDD" id="cd00464">
    <property type="entry name" value="SK"/>
    <property type="match status" value="1"/>
</dbReference>
<comment type="caution">
    <text evidence="8">The sequence shown here is derived from an EMBL/GenBank/DDBJ whole genome shotgun (WGS) entry which is preliminary data.</text>
</comment>
<reference evidence="8" key="2">
    <citation type="submission" date="2021-04" db="EMBL/GenBank/DDBJ databases">
        <authorList>
            <person name="Gilroy R."/>
        </authorList>
    </citation>
    <scope>NUCLEOTIDE SEQUENCE</scope>
    <source>
        <strain evidence="8">Gambia16-930</strain>
    </source>
</reference>
<gene>
    <name evidence="7" type="primary">aroK</name>
    <name evidence="8" type="ORF">IAC47_04555</name>
</gene>
<dbReference type="GO" id="GO:0008652">
    <property type="term" value="P:amino acid biosynthetic process"/>
    <property type="evidence" value="ECO:0007669"/>
    <property type="project" value="UniProtKB-KW"/>
</dbReference>
<protein>
    <recommendedName>
        <fullName evidence="7">Shikimate kinase</fullName>
        <shortName evidence="7">SK</shortName>
        <ecNumber evidence="7">2.7.1.71</ecNumber>
    </recommendedName>
</protein>
<name>A0A9D1RGN7_9BACT</name>
<dbReference type="InterPro" id="IPR000623">
    <property type="entry name" value="Shikimate_kinase/TSH1"/>
</dbReference>
<accession>A0A9D1RGN7</accession>
<evidence type="ECO:0000256" key="3">
    <source>
        <dbReference type="ARBA" id="ARBA00022741"/>
    </source>
</evidence>
<keyword evidence="3 7" id="KW-0547">Nucleotide-binding</keyword>
<feature type="binding site" evidence="7">
    <location>
        <begin position="10"/>
        <end position="15"/>
    </location>
    <ligand>
        <name>ATP</name>
        <dbReference type="ChEBI" id="CHEBI:30616"/>
    </ligand>
</feature>
<comment type="cofactor">
    <cofactor evidence="7">
        <name>Mg(2+)</name>
        <dbReference type="ChEBI" id="CHEBI:18420"/>
    </cofactor>
    <text evidence="7">Binds 1 Mg(2+) ion per subunit.</text>
</comment>
<comment type="pathway">
    <text evidence="7">Metabolic intermediate biosynthesis; chorismate biosynthesis; chorismate from D-erythrose 4-phosphate and phosphoenolpyruvate: step 5/7.</text>
</comment>
<dbReference type="Proteomes" id="UP000824267">
    <property type="component" value="Unassembled WGS sequence"/>
</dbReference>
<keyword evidence="7" id="KW-0460">Magnesium</keyword>
<keyword evidence="4 7" id="KW-0418">Kinase</keyword>
<feature type="binding site" evidence="7">
    <location>
        <position position="117"/>
    </location>
    <ligand>
        <name>ATP</name>
        <dbReference type="ChEBI" id="CHEBI:30616"/>
    </ligand>
</feature>
<comment type="similarity">
    <text evidence="7">Belongs to the shikimate kinase family.</text>
</comment>
<evidence type="ECO:0000256" key="1">
    <source>
        <dbReference type="ARBA" id="ARBA00022605"/>
    </source>
</evidence>
<dbReference type="GO" id="GO:0000287">
    <property type="term" value="F:magnesium ion binding"/>
    <property type="evidence" value="ECO:0007669"/>
    <property type="project" value="UniProtKB-UniRule"/>
</dbReference>
<dbReference type="GO" id="GO:0004765">
    <property type="term" value="F:shikimate kinase activity"/>
    <property type="evidence" value="ECO:0007669"/>
    <property type="project" value="UniProtKB-UniRule"/>
</dbReference>
<keyword evidence="1 7" id="KW-0028">Amino-acid biosynthesis</keyword>
<dbReference type="EC" id="2.7.1.71" evidence="7"/>
<keyword evidence="6 7" id="KW-0057">Aromatic amino acid biosynthesis</keyword>
<dbReference type="SUPFAM" id="SSF52540">
    <property type="entry name" value="P-loop containing nucleoside triphosphate hydrolases"/>
    <property type="match status" value="1"/>
</dbReference>
<evidence type="ECO:0000256" key="5">
    <source>
        <dbReference type="ARBA" id="ARBA00022840"/>
    </source>
</evidence>
<dbReference type="GO" id="GO:0009073">
    <property type="term" value="P:aromatic amino acid family biosynthetic process"/>
    <property type="evidence" value="ECO:0007669"/>
    <property type="project" value="UniProtKB-KW"/>
</dbReference>
<evidence type="ECO:0000256" key="7">
    <source>
        <dbReference type="HAMAP-Rule" id="MF_00109"/>
    </source>
</evidence>
<dbReference type="GO" id="GO:0005524">
    <property type="term" value="F:ATP binding"/>
    <property type="evidence" value="ECO:0007669"/>
    <property type="project" value="UniProtKB-UniRule"/>
</dbReference>
<dbReference type="InterPro" id="IPR027417">
    <property type="entry name" value="P-loop_NTPase"/>
</dbReference>
<comment type="caution">
    <text evidence="7">Lacks conserved residue(s) required for the propagation of feature annotation.</text>
</comment>
<organism evidence="8 9">
    <name type="scientific">Candidatus Onthomorpha intestinigallinarum</name>
    <dbReference type="NCBI Taxonomy" id="2840880"/>
    <lineage>
        <taxon>Bacteria</taxon>
        <taxon>Pseudomonadati</taxon>
        <taxon>Bacteroidota</taxon>
        <taxon>Bacteroidia</taxon>
        <taxon>Bacteroidales</taxon>
        <taxon>Candidatus Onthomorpha</taxon>
    </lineage>
</organism>
<dbReference type="PANTHER" id="PTHR21087">
    <property type="entry name" value="SHIKIMATE KINASE"/>
    <property type="match status" value="1"/>
</dbReference>
<dbReference type="PANTHER" id="PTHR21087:SF16">
    <property type="entry name" value="SHIKIMATE KINASE 1, CHLOROPLASTIC"/>
    <property type="match status" value="1"/>
</dbReference>
<comment type="subcellular location">
    <subcellularLocation>
        <location evidence="7">Cytoplasm</location>
    </subcellularLocation>
</comment>
<keyword evidence="7" id="KW-0963">Cytoplasm</keyword>
<comment type="function">
    <text evidence="7">Catalyzes the specific phosphorylation of the 3-hydroxyl group of shikimic acid using ATP as a cosubstrate.</text>
</comment>
<evidence type="ECO:0000313" key="8">
    <source>
        <dbReference type="EMBL" id="HIW87529.1"/>
    </source>
</evidence>
<keyword evidence="2 7" id="KW-0808">Transferase</keyword>
<dbReference type="HAMAP" id="MF_00109">
    <property type="entry name" value="Shikimate_kinase"/>
    <property type="match status" value="1"/>
</dbReference>
<dbReference type="Pfam" id="PF01202">
    <property type="entry name" value="SKI"/>
    <property type="match status" value="1"/>
</dbReference>
<keyword evidence="5 7" id="KW-0067">ATP-binding</keyword>
<dbReference type="InterPro" id="IPR031322">
    <property type="entry name" value="Shikimate/glucono_kinase"/>
</dbReference>
<proteinExistence type="inferred from homology"/>
<feature type="binding site" evidence="7">
    <location>
        <position position="78"/>
    </location>
    <ligand>
        <name>substrate</name>
    </ligand>
</feature>
<dbReference type="GO" id="GO:0009423">
    <property type="term" value="P:chorismate biosynthetic process"/>
    <property type="evidence" value="ECO:0007669"/>
    <property type="project" value="UniProtKB-UniRule"/>
</dbReference>
<comment type="catalytic activity">
    <reaction evidence="7">
        <text>shikimate + ATP = 3-phosphoshikimate + ADP + H(+)</text>
        <dbReference type="Rhea" id="RHEA:13121"/>
        <dbReference type="ChEBI" id="CHEBI:15378"/>
        <dbReference type="ChEBI" id="CHEBI:30616"/>
        <dbReference type="ChEBI" id="CHEBI:36208"/>
        <dbReference type="ChEBI" id="CHEBI:145989"/>
        <dbReference type="ChEBI" id="CHEBI:456216"/>
        <dbReference type="EC" id="2.7.1.71"/>
    </reaction>
</comment>
<dbReference type="EMBL" id="DXGG01000144">
    <property type="protein sequence ID" value="HIW87529.1"/>
    <property type="molecule type" value="Genomic_DNA"/>
</dbReference>
<feature type="binding site" evidence="7">
    <location>
        <position position="56"/>
    </location>
    <ligand>
        <name>substrate</name>
    </ligand>
</feature>
<evidence type="ECO:0000313" key="9">
    <source>
        <dbReference type="Proteomes" id="UP000824267"/>
    </source>
</evidence>
<feature type="binding site" evidence="7">
    <location>
        <position position="14"/>
    </location>
    <ligand>
        <name>Mg(2+)</name>
        <dbReference type="ChEBI" id="CHEBI:18420"/>
    </ligand>
</feature>
<dbReference type="Gene3D" id="3.40.50.300">
    <property type="entry name" value="P-loop containing nucleotide triphosphate hydrolases"/>
    <property type="match status" value="1"/>
</dbReference>
<dbReference type="PRINTS" id="PR01100">
    <property type="entry name" value="SHIKIMTKNASE"/>
</dbReference>
<feature type="binding site" evidence="7">
    <location>
        <position position="139"/>
    </location>
    <ligand>
        <name>substrate</name>
    </ligand>
</feature>
<dbReference type="AlphaFoldDB" id="A0A9D1RGN7"/>